<dbReference type="GO" id="GO:0046872">
    <property type="term" value="F:metal ion binding"/>
    <property type="evidence" value="ECO:0007669"/>
    <property type="project" value="UniProtKB-KW"/>
</dbReference>
<protein>
    <submittedName>
        <fullName evidence="6">4Fe-4S binding domain-containing protein</fullName>
    </submittedName>
</protein>
<dbReference type="Gene3D" id="3.30.70.20">
    <property type="match status" value="1"/>
</dbReference>
<name>A0A1G7HP58_9RHOB</name>
<dbReference type="AlphaFoldDB" id="A0A1G7HP58"/>
<dbReference type="InterPro" id="IPR024932">
    <property type="entry name" value="ApbE"/>
</dbReference>
<keyword evidence="4" id="KW-1133">Transmembrane helix</keyword>
<dbReference type="RefSeq" id="WP_278184705.1">
    <property type="nucleotide sequence ID" value="NZ_FNAV01000011.1"/>
</dbReference>
<evidence type="ECO:0000256" key="3">
    <source>
        <dbReference type="ARBA" id="ARBA00023014"/>
    </source>
</evidence>
<dbReference type="PROSITE" id="PS00198">
    <property type="entry name" value="4FE4S_FER_1"/>
    <property type="match status" value="1"/>
</dbReference>
<sequence length="248" mass="26391">MAMSIVADLCTSCGDCEPVCPTAAVVPRKGLYYINAATCTECEPDHDMPQCLSVCMEPDCIIPAESGPTMREARCDDDRALIQTLTVIVGGLGIVLLYYGTGRAAQPKPDHHETLYVFGTLVELVIHCVRDSAAREATAEVGALFQTLHCDWHAWEAGDLGKLNAAIAEGGAFRTDARLADLLREGVALSCQSGGRFDPAIGALVALWGFHEDSPPEGEMPDAAAVAALTARAPRMSDLRFDGARSAR</sequence>
<dbReference type="InterPro" id="IPR017896">
    <property type="entry name" value="4Fe4S_Fe-S-bd"/>
</dbReference>
<evidence type="ECO:0000256" key="2">
    <source>
        <dbReference type="ARBA" id="ARBA00023004"/>
    </source>
</evidence>
<evidence type="ECO:0000313" key="6">
    <source>
        <dbReference type="EMBL" id="SDF02252.1"/>
    </source>
</evidence>
<keyword evidence="4" id="KW-0812">Transmembrane</keyword>
<dbReference type="SUPFAM" id="SSF143631">
    <property type="entry name" value="ApbE-like"/>
    <property type="match status" value="1"/>
</dbReference>
<evidence type="ECO:0000256" key="1">
    <source>
        <dbReference type="ARBA" id="ARBA00022723"/>
    </source>
</evidence>
<accession>A0A1G7HP58</accession>
<keyword evidence="7" id="KW-1185">Reference proteome</keyword>
<evidence type="ECO:0000313" key="7">
    <source>
        <dbReference type="Proteomes" id="UP000198994"/>
    </source>
</evidence>
<dbReference type="Gene3D" id="3.10.520.10">
    <property type="entry name" value="ApbE-like domains"/>
    <property type="match status" value="1"/>
</dbReference>
<gene>
    <name evidence="6" type="ORF">SAMN04488105_11187</name>
</gene>
<dbReference type="GO" id="GO:0051536">
    <property type="term" value="F:iron-sulfur cluster binding"/>
    <property type="evidence" value="ECO:0007669"/>
    <property type="project" value="UniProtKB-KW"/>
</dbReference>
<dbReference type="STRING" id="282683.SAMN04488105_11187"/>
<feature type="domain" description="4Fe-4S ferredoxin-type" evidence="5">
    <location>
        <begin position="1"/>
        <end position="30"/>
    </location>
</feature>
<keyword evidence="2" id="KW-0408">Iron</keyword>
<evidence type="ECO:0000256" key="4">
    <source>
        <dbReference type="SAM" id="Phobius"/>
    </source>
</evidence>
<keyword evidence="1" id="KW-0479">Metal-binding</keyword>
<dbReference type="PROSITE" id="PS51379">
    <property type="entry name" value="4FE4S_FER_2"/>
    <property type="match status" value="1"/>
</dbReference>
<feature type="transmembrane region" description="Helical" evidence="4">
    <location>
        <begin position="80"/>
        <end position="99"/>
    </location>
</feature>
<dbReference type="EMBL" id="FNAV01000011">
    <property type="protein sequence ID" value="SDF02252.1"/>
    <property type="molecule type" value="Genomic_DNA"/>
</dbReference>
<evidence type="ECO:0000259" key="5">
    <source>
        <dbReference type="PROSITE" id="PS51379"/>
    </source>
</evidence>
<dbReference type="SUPFAM" id="SSF54862">
    <property type="entry name" value="4Fe-4S ferredoxins"/>
    <property type="match status" value="1"/>
</dbReference>
<dbReference type="Pfam" id="PF02424">
    <property type="entry name" value="ApbE"/>
    <property type="match status" value="1"/>
</dbReference>
<organism evidence="6 7">
    <name type="scientific">Salipiger thiooxidans</name>
    <dbReference type="NCBI Taxonomy" id="282683"/>
    <lineage>
        <taxon>Bacteria</taxon>
        <taxon>Pseudomonadati</taxon>
        <taxon>Pseudomonadota</taxon>
        <taxon>Alphaproteobacteria</taxon>
        <taxon>Rhodobacterales</taxon>
        <taxon>Roseobacteraceae</taxon>
        <taxon>Salipiger</taxon>
    </lineage>
</organism>
<proteinExistence type="predicted"/>
<dbReference type="InterPro" id="IPR003374">
    <property type="entry name" value="ApbE-like_sf"/>
</dbReference>
<dbReference type="Pfam" id="PF00037">
    <property type="entry name" value="Fer4"/>
    <property type="match status" value="1"/>
</dbReference>
<reference evidence="7" key="1">
    <citation type="submission" date="2016-10" db="EMBL/GenBank/DDBJ databases">
        <authorList>
            <person name="Varghese N."/>
            <person name="Submissions S."/>
        </authorList>
    </citation>
    <scope>NUCLEOTIDE SEQUENCE [LARGE SCALE GENOMIC DNA]</scope>
    <source>
        <strain evidence="7">DSM 10146</strain>
    </source>
</reference>
<dbReference type="Proteomes" id="UP000198994">
    <property type="component" value="Unassembled WGS sequence"/>
</dbReference>
<dbReference type="InterPro" id="IPR017900">
    <property type="entry name" value="4Fe4S_Fe_S_CS"/>
</dbReference>
<keyword evidence="4" id="KW-0472">Membrane</keyword>
<keyword evidence="3" id="KW-0411">Iron-sulfur</keyword>